<protein>
    <submittedName>
        <fullName evidence="1">Uncharacterized protein</fullName>
    </submittedName>
</protein>
<gene>
    <name evidence="1" type="ORF">CORMATOL_01050</name>
</gene>
<dbReference type="Proteomes" id="UP000006247">
    <property type="component" value="Unassembled WGS sequence"/>
</dbReference>
<sequence>MGGRVPWLLPDAFLWGAIKIKRRPLASKRPRILLQRMVDELL</sequence>
<proteinExistence type="predicted"/>
<dbReference type="AlphaFoldDB" id="C0E245"/>
<organism evidence="1 2">
    <name type="scientific">Corynebacterium matruchotii ATCC 33806</name>
    <dbReference type="NCBI Taxonomy" id="566549"/>
    <lineage>
        <taxon>Bacteria</taxon>
        <taxon>Bacillati</taxon>
        <taxon>Actinomycetota</taxon>
        <taxon>Actinomycetes</taxon>
        <taxon>Mycobacteriales</taxon>
        <taxon>Corynebacteriaceae</taxon>
        <taxon>Corynebacterium</taxon>
    </lineage>
</organism>
<dbReference type="HOGENOM" id="CLU_3250167_0_0_11"/>
<evidence type="ECO:0000313" key="1">
    <source>
        <dbReference type="EMBL" id="EEG27387.1"/>
    </source>
</evidence>
<comment type="caution">
    <text evidence="1">The sequence shown here is derived from an EMBL/GenBank/DDBJ whole genome shotgun (WGS) entry which is preliminary data.</text>
</comment>
<reference evidence="1 2" key="1">
    <citation type="submission" date="2009-01" db="EMBL/GenBank/DDBJ databases">
        <authorList>
            <person name="Fulton L."/>
            <person name="Clifton S."/>
            <person name="Chinwalla A.T."/>
            <person name="Mitreva M."/>
            <person name="Sodergren E."/>
            <person name="Weinstock G."/>
            <person name="Clifton S."/>
            <person name="Dooling D.J."/>
            <person name="Fulton B."/>
            <person name="Minx P."/>
            <person name="Pepin K.H."/>
            <person name="Johnson M."/>
            <person name="Bhonagiri V."/>
            <person name="Nash W.E."/>
            <person name="Mardis E.R."/>
            <person name="Wilson R.K."/>
        </authorList>
    </citation>
    <scope>NUCLEOTIDE SEQUENCE [LARGE SCALE GENOMIC DNA]</scope>
    <source>
        <strain evidence="1 2">ATCC 33806</strain>
    </source>
</reference>
<dbReference type="EMBL" id="ACEB01000017">
    <property type="protein sequence ID" value="EEG27387.1"/>
    <property type="molecule type" value="Genomic_DNA"/>
</dbReference>
<accession>C0E245</accession>
<name>C0E245_9CORY</name>
<evidence type="ECO:0000313" key="2">
    <source>
        <dbReference type="Proteomes" id="UP000006247"/>
    </source>
</evidence>